<feature type="transmembrane region" description="Helical" evidence="6">
    <location>
        <begin position="411"/>
        <end position="430"/>
    </location>
</feature>
<feature type="transmembrane region" description="Helical" evidence="6">
    <location>
        <begin position="170"/>
        <end position="192"/>
    </location>
</feature>
<reference evidence="7 8" key="1">
    <citation type="submission" date="2024-02" db="EMBL/GenBank/DDBJ databases">
        <title>Rubritalea halochordaticola NBRC 107102.</title>
        <authorList>
            <person name="Ichikawa N."/>
            <person name="Katano-Makiyama Y."/>
            <person name="Hidaka K."/>
        </authorList>
    </citation>
    <scope>NUCLEOTIDE SEQUENCE [LARGE SCALE GENOMIC DNA]</scope>
    <source>
        <strain evidence="7 8">NBRC 107102</strain>
    </source>
</reference>
<evidence type="ECO:0000313" key="7">
    <source>
        <dbReference type="EMBL" id="GAA5495415.1"/>
    </source>
</evidence>
<evidence type="ECO:0008006" key="9">
    <source>
        <dbReference type="Google" id="ProtNLM"/>
    </source>
</evidence>
<protein>
    <recommendedName>
        <fullName evidence="9">YjgP/YjgQ family permease</fullName>
    </recommendedName>
</protein>
<evidence type="ECO:0000256" key="1">
    <source>
        <dbReference type="ARBA" id="ARBA00004651"/>
    </source>
</evidence>
<dbReference type="Pfam" id="PF03739">
    <property type="entry name" value="LptF_LptG"/>
    <property type="match status" value="1"/>
</dbReference>
<keyword evidence="8" id="KW-1185">Reference proteome</keyword>
<keyword evidence="5 6" id="KW-0472">Membrane</keyword>
<dbReference type="PANTHER" id="PTHR33529:SF2">
    <property type="entry name" value="LIPOPOLYSACCHARIDE EXPORT SYSTEM PERMEASE PROTEIN LPTG"/>
    <property type="match status" value="1"/>
</dbReference>
<comment type="subcellular location">
    <subcellularLocation>
        <location evidence="1">Cell membrane</location>
        <topology evidence="1">Multi-pass membrane protein</topology>
    </subcellularLocation>
</comment>
<feature type="transmembrane region" description="Helical" evidence="6">
    <location>
        <begin position="52"/>
        <end position="71"/>
    </location>
</feature>
<dbReference type="Proteomes" id="UP001424741">
    <property type="component" value="Unassembled WGS sequence"/>
</dbReference>
<keyword evidence="2" id="KW-1003">Cell membrane</keyword>
<keyword evidence="4 6" id="KW-1133">Transmembrane helix</keyword>
<sequence>MPFKLQRFIWPAVFLLIGSIAAYYGCSAESHAVQEQMIGYPNSDLKAHSLRPWLLGLLCFLPFITSLAYSLSGTLDRYTMRQFLTAFSICFGALFSLMMLEDLQDNLSDFKESSDAAALMAKHYLVKLPSLIVFILPYSLMLSLLWCLGKMSRSQEIVSMIQTGRGVTRIVAPLIGFGVLAAVICIIFNYHWAPYADGQERTILQAAKGDITAEANNVAYQNHSNTRQWFVGSFPYRHSDGAPLEDISITEMDEDNHIIRRIHASTATWSRQDKTWTLVNPVIYDLTVSPMPTIKKLEEPMITKWKETPWQIIKPGLKPPYLGIPGLNSWLANHQEHPLSDKRSYLTHWHYRFAQPFICLITILLAAPLGIVFTRRGIGGGIAVAIFLCAGMIFCSTVFPTLGESGHLSPFWAAWATNILFTCVALVLFYRRMTGQPIYQAVMNFLASER</sequence>
<feature type="transmembrane region" description="Helical" evidence="6">
    <location>
        <begin position="380"/>
        <end position="399"/>
    </location>
</feature>
<feature type="transmembrane region" description="Helical" evidence="6">
    <location>
        <begin position="353"/>
        <end position="373"/>
    </location>
</feature>
<keyword evidence="3 6" id="KW-0812">Transmembrane</keyword>
<evidence type="ECO:0000256" key="3">
    <source>
        <dbReference type="ARBA" id="ARBA00022692"/>
    </source>
</evidence>
<name>A0ABP9V0C3_9BACT</name>
<accession>A0ABP9V0C3</accession>
<dbReference type="InterPro" id="IPR005495">
    <property type="entry name" value="LptG/LptF_permease"/>
</dbReference>
<dbReference type="RefSeq" id="WP_346188216.1">
    <property type="nucleotide sequence ID" value="NZ_BAABRL010000004.1"/>
</dbReference>
<dbReference type="EMBL" id="BAABRL010000004">
    <property type="protein sequence ID" value="GAA5495415.1"/>
    <property type="molecule type" value="Genomic_DNA"/>
</dbReference>
<comment type="caution">
    <text evidence="7">The sequence shown here is derived from an EMBL/GenBank/DDBJ whole genome shotgun (WGS) entry which is preliminary data.</text>
</comment>
<gene>
    <name evidence="7" type="ORF">Rhal01_01590</name>
</gene>
<evidence type="ECO:0000256" key="2">
    <source>
        <dbReference type="ARBA" id="ARBA00022475"/>
    </source>
</evidence>
<dbReference type="PANTHER" id="PTHR33529">
    <property type="entry name" value="SLR0882 PROTEIN-RELATED"/>
    <property type="match status" value="1"/>
</dbReference>
<evidence type="ECO:0000256" key="6">
    <source>
        <dbReference type="SAM" id="Phobius"/>
    </source>
</evidence>
<evidence type="ECO:0000256" key="4">
    <source>
        <dbReference type="ARBA" id="ARBA00022989"/>
    </source>
</evidence>
<feature type="transmembrane region" description="Helical" evidence="6">
    <location>
        <begin position="128"/>
        <end position="149"/>
    </location>
</feature>
<evidence type="ECO:0000256" key="5">
    <source>
        <dbReference type="ARBA" id="ARBA00023136"/>
    </source>
</evidence>
<feature type="transmembrane region" description="Helical" evidence="6">
    <location>
        <begin position="83"/>
        <end position="100"/>
    </location>
</feature>
<evidence type="ECO:0000313" key="8">
    <source>
        <dbReference type="Proteomes" id="UP001424741"/>
    </source>
</evidence>
<proteinExistence type="predicted"/>
<organism evidence="7 8">
    <name type="scientific">Rubritalea halochordaticola</name>
    <dbReference type="NCBI Taxonomy" id="714537"/>
    <lineage>
        <taxon>Bacteria</taxon>
        <taxon>Pseudomonadati</taxon>
        <taxon>Verrucomicrobiota</taxon>
        <taxon>Verrucomicrobiia</taxon>
        <taxon>Verrucomicrobiales</taxon>
        <taxon>Rubritaleaceae</taxon>
        <taxon>Rubritalea</taxon>
    </lineage>
</organism>